<dbReference type="Proteomes" id="UP000190092">
    <property type="component" value="Unassembled WGS sequence"/>
</dbReference>
<evidence type="ECO:0000313" key="2">
    <source>
        <dbReference type="Proteomes" id="UP000190092"/>
    </source>
</evidence>
<gene>
    <name evidence="1" type="ORF">SAMN02745126_04592</name>
</gene>
<evidence type="ECO:0000313" key="1">
    <source>
        <dbReference type="EMBL" id="SKA26030.1"/>
    </source>
</evidence>
<proteinExistence type="predicted"/>
<protein>
    <submittedName>
        <fullName evidence="1">Uncharacterized protein</fullName>
    </submittedName>
</protein>
<dbReference type="STRING" id="225324.SAMN02745126_04592"/>
<accession>A0A1T4SCJ1</accession>
<name>A0A1T4SCJ1_9HYPH</name>
<organism evidence="1 2">
    <name type="scientific">Enhydrobacter aerosaccus</name>
    <dbReference type="NCBI Taxonomy" id="225324"/>
    <lineage>
        <taxon>Bacteria</taxon>
        <taxon>Pseudomonadati</taxon>
        <taxon>Pseudomonadota</taxon>
        <taxon>Alphaproteobacteria</taxon>
        <taxon>Hyphomicrobiales</taxon>
        <taxon>Enhydrobacter</taxon>
    </lineage>
</organism>
<reference evidence="2" key="1">
    <citation type="submission" date="2017-02" db="EMBL/GenBank/DDBJ databases">
        <authorList>
            <person name="Varghese N."/>
            <person name="Submissions S."/>
        </authorList>
    </citation>
    <scope>NUCLEOTIDE SEQUENCE [LARGE SCALE GENOMIC DNA]</scope>
    <source>
        <strain evidence="2">ATCC 27094</strain>
    </source>
</reference>
<dbReference type="EMBL" id="FUWJ01000007">
    <property type="protein sequence ID" value="SKA26030.1"/>
    <property type="molecule type" value="Genomic_DNA"/>
</dbReference>
<sequence>MLGAAVGAGEQGVLARQGERPDGALDDVVVDLDTAVVEEQAEALPARQRVADRLGELGLLTDELELVAQPRLERFDQRPAALLADLATLLGRTTADRKRCSGATL</sequence>
<dbReference type="AlphaFoldDB" id="A0A1T4SCJ1"/>
<keyword evidence="2" id="KW-1185">Reference proteome</keyword>